<protein>
    <submittedName>
        <fullName evidence="2">Caspase family protein</fullName>
    </submittedName>
</protein>
<dbReference type="Proteomes" id="UP000529417">
    <property type="component" value="Unassembled WGS sequence"/>
</dbReference>
<dbReference type="AlphaFoldDB" id="A0A7Z0L115"/>
<dbReference type="SUPFAM" id="SSF81901">
    <property type="entry name" value="HCP-like"/>
    <property type="match status" value="1"/>
</dbReference>
<dbReference type="Pfam" id="PF00656">
    <property type="entry name" value="Peptidase_C14"/>
    <property type="match status" value="1"/>
</dbReference>
<dbReference type="PANTHER" id="PTHR22576">
    <property type="entry name" value="MUCOSA ASSOCIATED LYMPHOID TISSUE LYMPHOMA TRANSLOCATION PROTEIN 1/PARACASPASE"/>
    <property type="match status" value="1"/>
</dbReference>
<feature type="domain" description="Caspase family p20" evidence="1">
    <location>
        <begin position="1"/>
        <end position="75"/>
    </location>
</feature>
<dbReference type="RefSeq" id="WP_179906428.1">
    <property type="nucleotide sequence ID" value="NZ_JACBXS010000022.1"/>
</dbReference>
<organism evidence="2 3">
    <name type="scientific">Rhabdonatronobacter sediminivivens</name>
    <dbReference type="NCBI Taxonomy" id="2743469"/>
    <lineage>
        <taxon>Bacteria</taxon>
        <taxon>Pseudomonadati</taxon>
        <taxon>Pseudomonadota</taxon>
        <taxon>Alphaproteobacteria</taxon>
        <taxon>Rhodobacterales</taxon>
        <taxon>Paracoccaceae</taxon>
        <taxon>Rhabdonatronobacter</taxon>
    </lineage>
</organism>
<accession>A0A7Z0L115</accession>
<dbReference type="Gene3D" id="1.25.40.10">
    <property type="entry name" value="Tetratricopeptide repeat domain"/>
    <property type="match status" value="2"/>
</dbReference>
<dbReference type="InterPro" id="IPR006597">
    <property type="entry name" value="Sel1-like"/>
</dbReference>
<dbReference type="InterPro" id="IPR052039">
    <property type="entry name" value="Caspase-related_regulators"/>
</dbReference>
<dbReference type="EMBL" id="JACBXS010000022">
    <property type="protein sequence ID" value="NYS25628.1"/>
    <property type="molecule type" value="Genomic_DNA"/>
</dbReference>
<reference evidence="2 3" key="1">
    <citation type="journal article" date="2000" name="Arch. Microbiol.">
        <title>Rhodobaca bogoriensis gen. nov. and sp. nov., an alkaliphilic purple nonsulfur bacterium from African Rift Valley soda lakes.</title>
        <authorList>
            <person name="Milford A.D."/>
            <person name="Achenbach L.A."/>
            <person name="Jung D.O."/>
            <person name="Madigan M.T."/>
        </authorList>
    </citation>
    <scope>NUCLEOTIDE SEQUENCE [LARGE SCALE GENOMIC DNA]</scope>
    <source>
        <strain evidence="2 3">2376</strain>
    </source>
</reference>
<dbReference type="InterPro" id="IPR011990">
    <property type="entry name" value="TPR-like_helical_dom_sf"/>
</dbReference>
<dbReference type="PANTHER" id="PTHR22576:SF37">
    <property type="entry name" value="MUCOSA-ASSOCIATED LYMPHOID TISSUE LYMPHOMA TRANSLOCATION PROTEIN 1"/>
    <property type="match status" value="1"/>
</dbReference>
<dbReference type="GO" id="GO:0006508">
    <property type="term" value="P:proteolysis"/>
    <property type="evidence" value="ECO:0007669"/>
    <property type="project" value="InterPro"/>
</dbReference>
<keyword evidence="3" id="KW-1185">Reference proteome</keyword>
<dbReference type="InterPro" id="IPR011600">
    <property type="entry name" value="Pept_C14_caspase"/>
</dbReference>
<name>A0A7Z0L115_9RHOB</name>
<evidence type="ECO:0000259" key="1">
    <source>
        <dbReference type="PROSITE" id="PS50208"/>
    </source>
</evidence>
<proteinExistence type="predicted"/>
<sequence>MALVVGNERYEHVGPLANTVTDARAVAQMLSDFGYRVHAGFDLDRKGFEDLLRTALLNVEPEDDVIFYFAGHGIQIGQRNYLVPVDARFDDIYDLPRYSITLDRVIEGLSARSSAHVAIVDACRENPFPEQVLATGLDASFYEAREGFQVMRTPINSLVAFSASPGELALDGEAGGHSPYTEALLASVRRTPDENLPNVLSEVRERVYAMTAGFQVPWESSTLVRPFILKRAGAAAEPPAPVAVSEAVEDPVAPTPEPATGSTEADTLVAALPEEATIALQFDRRVALGAQLSDTLQHPLDGAEIVTTPTRGRIELAEVSEAGATTRSLVPVNLSQGLQLRGGDITFRPALSEINTAAGDAITLADSFQLRLGSPDAAQTLTVNLELEVAPCDIQAGDALDLQGVGYFRWPNEIDPAAAMEACAAAVAAAPDTPRFLYQYGRAQLASRDFEGAYRSFRAAADAEHIRAFNALATLLSAPQIDRDVVDVPLDPDEARALRERGIAAGDPFAMHSLGLRLLRDGETDAEHARGFELLDRAAEMGHTFSMNELGYQFLIPESDRYQPARGMTYLTASSARDDIYGHHNLGLVALLGLDGEDPDHETARDYLLRASEGGHPRAPGDLARMYARGQLGAPDLAEALRWSDVGLERGDGTAGANGVAIIMTGQLSGHGPADAAVRAAKVIEMPNSDAIDRARGQLAQIDAREQDRATQMLLVALGEPIAVDGAFGPASRAALERQTQRHGLSATSASPTDRLLLAARAHWAQNPLRLDLF</sequence>
<gene>
    <name evidence="2" type="ORF">HUK65_11555</name>
</gene>
<dbReference type="InterPro" id="IPR001309">
    <property type="entry name" value="Pept_C14_p20"/>
</dbReference>
<evidence type="ECO:0000313" key="2">
    <source>
        <dbReference type="EMBL" id="NYS25628.1"/>
    </source>
</evidence>
<dbReference type="InterPro" id="IPR029030">
    <property type="entry name" value="Caspase-like_dom_sf"/>
</dbReference>
<comment type="caution">
    <text evidence="2">The sequence shown here is derived from an EMBL/GenBank/DDBJ whole genome shotgun (WGS) entry which is preliminary data.</text>
</comment>
<dbReference type="SMART" id="SM00671">
    <property type="entry name" value="SEL1"/>
    <property type="match status" value="4"/>
</dbReference>
<dbReference type="GO" id="GO:0004197">
    <property type="term" value="F:cysteine-type endopeptidase activity"/>
    <property type="evidence" value="ECO:0007669"/>
    <property type="project" value="InterPro"/>
</dbReference>
<dbReference type="Gene3D" id="3.40.50.1460">
    <property type="match status" value="1"/>
</dbReference>
<dbReference type="PROSITE" id="PS50208">
    <property type="entry name" value="CASPASE_P20"/>
    <property type="match status" value="1"/>
</dbReference>
<dbReference type="SUPFAM" id="SSF52129">
    <property type="entry name" value="Caspase-like"/>
    <property type="match status" value="1"/>
</dbReference>
<evidence type="ECO:0000313" key="3">
    <source>
        <dbReference type="Proteomes" id="UP000529417"/>
    </source>
</evidence>